<dbReference type="PATRIC" id="fig|1486262.3.peg.1997"/>
<dbReference type="STRING" id="1486262.TM49_09650"/>
<evidence type="ECO:0000259" key="2">
    <source>
        <dbReference type="PROSITE" id="PS50056"/>
    </source>
</evidence>
<organism evidence="3 4">
    <name type="scientific">Martelella endophytica</name>
    <dbReference type="NCBI Taxonomy" id="1486262"/>
    <lineage>
        <taxon>Bacteria</taxon>
        <taxon>Pseudomonadati</taxon>
        <taxon>Pseudomonadota</taxon>
        <taxon>Alphaproteobacteria</taxon>
        <taxon>Hyphomicrobiales</taxon>
        <taxon>Aurantimonadaceae</taxon>
        <taxon>Martelella</taxon>
    </lineage>
</organism>
<dbReference type="InterPro" id="IPR057023">
    <property type="entry name" value="PTP-SAK"/>
</dbReference>
<dbReference type="AlphaFoldDB" id="A0A0D5LP33"/>
<accession>A0A0D5LP33</accession>
<dbReference type="HOGENOM" id="CLU_047330_5_0_5"/>
<feature type="domain" description="Tyrosine specific protein phosphatases" evidence="2">
    <location>
        <begin position="98"/>
        <end position="169"/>
    </location>
</feature>
<gene>
    <name evidence="3" type="ORF">TM49_09650</name>
</gene>
<dbReference type="PANTHER" id="PTHR23339">
    <property type="entry name" value="TYROSINE SPECIFIC PROTEIN PHOSPHATASE AND DUAL SPECIFICITY PROTEIN PHOSPHATASE"/>
    <property type="match status" value="1"/>
</dbReference>
<dbReference type="InterPro" id="IPR050561">
    <property type="entry name" value="PTP"/>
</dbReference>
<dbReference type="InterPro" id="IPR000387">
    <property type="entry name" value="Tyr_Pase_dom"/>
</dbReference>
<dbReference type="InterPro" id="IPR029021">
    <property type="entry name" value="Prot-tyrosine_phosphatase-like"/>
</dbReference>
<proteinExistence type="predicted"/>
<dbReference type="KEGG" id="mey:TM49_09650"/>
<evidence type="ECO:0000313" key="3">
    <source>
        <dbReference type="EMBL" id="AJY45876.1"/>
    </source>
</evidence>
<dbReference type="Gene3D" id="3.90.190.10">
    <property type="entry name" value="Protein tyrosine phosphatase superfamily"/>
    <property type="match status" value="1"/>
</dbReference>
<dbReference type="Pfam" id="PF22784">
    <property type="entry name" value="PTP-SAK"/>
    <property type="match status" value="1"/>
</dbReference>
<keyword evidence="1" id="KW-0378">Hydrolase</keyword>
<name>A0A0D5LP33_MAREN</name>
<dbReference type="SUPFAM" id="SSF52799">
    <property type="entry name" value="(Phosphotyrosine protein) phosphatases II"/>
    <property type="match status" value="1"/>
</dbReference>
<reference evidence="3 4" key="1">
    <citation type="journal article" date="2015" name="Genome Announc.">
        <title>Complete genome sequence of Martelella endophytica YC6887, which has antifungal activity associated with a halophyte.</title>
        <authorList>
            <person name="Khan A."/>
            <person name="Khan H."/>
            <person name="Chung E.J."/>
            <person name="Hossain M.T."/>
            <person name="Chung Y.R."/>
        </authorList>
    </citation>
    <scope>NUCLEOTIDE SEQUENCE [LARGE SCALE GENOMIC DNA]</scope>
    <source>
        <strain evidence="3">YC6887</strain>
    </source>
</reference>
<dbReference type="InterPro" id="IPR003595">
    <property type="entry name" value="Tyr_Pase_cat"/>
</dbReference>
<dbReference type="PROSITE" id="PS50056">
    <property type="entry name" value="TYR_PHOSPHATASE_2"/>
    <property type="match status" value="1"/>
</dbReference>
<dbReference type="EMBL" id="CP010803">
    <property type="protein sequence ID" value="AJY45876.1"/>
    <property type="molecule type" value="Genomic_DNA"/>
</dbReference>
<protein>
    <recommendedName>
        <fullName evidence="2">Tyrosine specific protein phosphatases domain-containing protein</fullName>
    </recommendedName>
</protein>
<evidence type="ECO:0000256" key="1">
    <source>
        <dbReference type="ARBA" id="ARBA00022801"/>
    </source>
</evidence>
<dbReference type="SMART" id="SM00404">
    <property type="entry name" value="PTPc_motif"/>
    <property type="match status" value="1"/>
</dbReference>
<dbReference type="GO" id="GO:0016791">
    <property type="term" value="F:phosphatase activity"/>
    <property type="evidence" value="ECO:0007669"/>
    <property type="project" value="UniProtKB-ARBA"/>
</dbReference>
<keyword evidence="4" id="KW-1185">Reference proteome</keyword>
<sequence length="179" mass="19383">MESETSIRTCLALPLGGKVVTLGFPGFAFDAQGEAFICPERLAATLDHAALENCALLIVLVEEEEVPEDAFGLLTAACAKRNMQLIHLPIRDYQAPDAGFIDAWQQHDGQRRAMSARSETLALSCHYGAGRSGMMAAQLLIDQGVAAQEAVARVRAQFPDSIESDAQLQWLLQATQQNV</sequence>
<dbReference type="Proteomes" id="UP000032611">
    <property type="component" value="Chromosome"/>
</dbReference>
<evidence type="ECO:0000313" key="4">
    <source>
        <dbReference type="Proteomes" id="UP000032611"/>
    </source>
</evidence>